<keyword evidence="3" id="KW-1185">Reference proteome</keyword>
<feature type="compositionally biased region" description="Basic and acidic residues" evidence="1">
    <location>
        <begin position="103"/>
        <end position="122"/>
    </location>
</feature>
<organism evidence="2 3">
    <name type="scientific">Zalerion maritima</name>
    <dbReference type="NCBI Taxonomy" id="339359"/>
    <lineage>
        <taxon>Eukaryota</taxon>
        <taxon>Fungi</taxon>
        <taxon>Dikarya</taxon>
        <taxon>Ascomycota</taxon>
        <taxon>Pezizomycotina</taxon>
        <taxon>Sordariomycetes</taxon>
        <taxon>Lulworthiomycetidae</taxon>
        <taxon>Lulworthiales</taxon>
        <taxon>Lulworthiaceae</taxon>
        <taxon>Zalerion</taxon>
    </lineage>
</organism>
<accession>A0AAD5S0G4</accession>
<evidence type="ECO:0000256" key="1">
    <source>
        <dbReference type="SAM" id="MobiDB-lite"/>
    </source>
</evidence>
<dbReference type="EMBL" id="JAKWBI020000093">
    <property type="protein sequence ID" value="KAJ2903020.1"/>
    <property type="molecule type" value="Genomic_DNA"/>
</dbReference>
<gene>
    <name evidence="2" type="ORF">MKZ38_010526</name>
</gene>
<reference evidence="2" key="1">
    <citation type="submission" date="2022-07" db="EMBL/GenBank/DDBJ databases">
        <title>Draft genome sequence of Zalerion maritima ATCC 34329, a (micro)plastics degrading marine fungus.</title>
        <authorList>
            <person name="Paco A."/>
            <person name="Goncalves M.F.M."/>
            <person name="Rocha-Santos T.A.P."/>
            <person name="Alves A."/>
        </authorList>
    </citation>
    <scope>NUCLEOTIDE SEQUENCE</scope>
    <source>
        <strain evidence="2">ATCC 34329</strain>
    </source>
</reference>
<feature type="compositionally biased region" description="Basic and acidic residues" evidence="1">
    <location>
        <begin position="130"/>
        <end position="145"/>
    </location>
</feature>
<feature type="compositionally biased region" description="Polar residues" evidence="1">
    <location>
        <begin position="171"/>
        <end position="192"/>
    </location>
</feature>
<feature type="compositionally biased region" description="Basic and acidic residues" evidence="1">
    <location>
        <begin position="355"/>
        <end position="369"/>
    </location>
</feature>
<comment type="caution">
    <text evidence="2">The sequence shown here is derived from an EMBL/GenBank/DDBJ whole genome shotgun (WGS) entry which is preliminary data.</text>
</comment>
<name>A0AAD5S0G4_9PEZI</name>
<feature type="region of interest" description="Disordered" evidence="1">
    <location>
        <begin position="1"/>
        <end position="210"/>
    </location>
</feature>
<feature type="compositionally biased region" description="Basic residues" evidence="1">
    <location>
        <begin position="25"/>
        <end position="34"/>
    </location>
</feature>
<sequence length="549" mass="59978">MLEDDKAKAEKLAAAKKRVEEMKKKQAAKKKGGKKAGAGATAADDASEGPVSKGDKPTSSPPLEKEKEVPSLSEQSKMRSASFRGGNPPANALSPTGETAPDIYRKHVARIEELEKENKRLSQEASNATKRWEKAEEELAAKDEESSSEEDSDDEESGTVKKLKNEIAALQRQNSQLQSQPNRPRHASSASMSLAGPPPAEMDALLKSKTSQIESMELEISRLRAQLLKPPPTSENEQITALEEKLNRAETAAAKVQSELSDLRKSLDRTAEKAVREGSGRSSAETAAANAKREAESAKAERDEAVKKAEGLDKKVTAMVGLHKEQDSRMQALRKEKEALDREVDELRGRVSTLEKRLARHGGEGEKLGEGGGLDDEGMDELEAEERARLRHRIRDLEAENYDLRRGIWHDKRKNLQQGPEDHFQDVDLGGSGVRSPTQRKTGGGGLTDFFSSGLSAITGADEFQGTQQHGQFGSGGVAGKVGDDGLLDDDDLDFDEDAFKAAQQEEQGRRLERVKEAKRALNNWEGFRLDLVEARRGGGEGVGEIFEI</sequence>
<dbReference type="AlphaFoldDB" id="A0AAD5S0G4"/>
<feature type="compositionally biased region" description="Acidic residues" evidence="1">
    <location>
        <begin position="373"/>
        <end position="382"/>
    </location>
</feature>
<feature type="region of interest" description="Disordered" evidence="1">
    <location>
        <begin position="355"/>
        <end position="382"/>
    </location>
</feature>
<proteinExistence type="predicted"/>
<feature type="compositionally biased region" description="Basic and acidic residues" evidence="1">
    <location>
        <begin position="1"/>
        <end position="24"/>
    </location>
</feature>
<feature type="region of interest" description="Disordered" evidence="1">
    <location>
        <begin position="257"/>
        <end position="310"/>
    </location>
</feature>
<dbReference type="PANTHER" id="PTHR23159:SF31">
    <property type="entry name" value="CENTROSOME-ASSOCIATED PROTEIN CEP250 ISOFORM X1"/>
    <property type="match status" value="1"/>
</dbReference>
<evidence type="ECO:0000313" key="2">
    <source>
        <dbReference type="EMBL" id="KAJ2903020.1"/>
    </source>
</evidence>
<evidence type="ECO:0008006" key="4">
    <source>
        <dbReference type="Google" id="ProtNLM"/>
    </source>
</evidence>
<feature type="compositionally biased region" description="Basic and acidic residues" evidence="1">
    <location>
        <begin position="261"/>
        <end position="279"/>
    </location>
</feature>
<feature type="region of interest" description="Disordered" evidence="1">
    <location>
        <begin position="465"/>
        <end position="496"/>
    </location>
</feature>
<dbReference type="Proteomes" id="UP001201980">
    <property type="component" value="Unassembled WGS sequence"/>
</dbReference>
<evidence type="ECO:0000313" key="3">
    <source>
        <dbReference type="Proteomes" id="UP001201980"/>
    </source>
</evidence>
<feature type="compositionally biased region" description="Acidic residues" evidence="1">
    <location>
        <begin position="486"/>
        <end position="496"/>
    </location>
</feature>
<feature type="region of interest" description="Disordered" evidence="1">
    <location>
        <begin position="414"/>
        <end position="448"/>
    </location>
</feature>
<feature type="compositionally biased region" description="Acidic residues" evidence="1">
    <location>
        <begin position="146"/>
        <end position="157"/>
    </location>
</feature>
<dbReference type="PANTHER" id="PTHR23159">
    <property type="entry name" value="CENTROSOMAL PROTEIN 2"/>
    <property type="match status" value="1"/>
</dbReference>
<protein>
    <recommendedName>
        <fullName evidence="4">M protein repeat protein</fullName>
    </recommendedName>
</protein>
<feature type="compositionally biased region" description="Basic and acidic residues" evidence="1">
    <location>
        <begin position="291"/>
        <end position="310"/>
    </location>
</feature>
<feature type="compositionally biased region" description="Low complexity" evidence="1">
    <location>
        <begin position="281"/>
        <end position="290"/>
    </location>
</feature>